<proteinExistence type="predicted"/>
<feature type="chain" id="PRO_5046322250" evidence="1">
    <location>
        <begin position="22"/>
        <end position="101"/>
    </location>
</feature>
<gene>
    <name evidence="2" type="ORF">ACFQ3N_03520</name>
</gene>
<dbReference type="Proteomes" id="UP001597040">
    <property type="component" value="Unassembled WGS sequence"/>
</dbReference>
<dbReference type="RefSeq" id="WP_390359577.1">
    <property type="nucleotide sequence ID" value="NZ_JBHTKJ010000007.1"/>
</dbReference>
<dbReference type="EMBL" id="JBHTKJ010000007">
    <property type="protein sequence ID" value="MFD1037494.1"/>
    <property type="molecule type" value="Genomic_DNA"/>
</dbReference>
<organism evidence="2 3">
    <name type="scientific">Virgibacillus byunsanensis</name>
    <dbReference type="NCBI Taxonomy" id="570945"/>
    <lineage>
        <taxon>Bacteria</taxon>
        <taxon>Bacillati</taxon>
        <taxon>Bacillota</taxon>
        <taxon>Bacilli</taxon>
        <taxon>Bacillales</taxon>
        <taxon>Bacillaceae</taxon>
        <taxon>Virgibacillus</taxon>
    </lineage>
</organism>
<feature type="signal peptide" evidence="1">
    <location>
        <begin position="1"/>
        <end position="21"/>
    </location>
</feature>
<reference evidence="3" key="1">
    <citation type="journal article" date="2019" name="Int. J. Syst. Evol. Microbiol.">
        <title>The Global Catalogue of Microorganisms (GCM) 10K type strain sequencing project: providing services to taxonomists for standard genome sequencing and annotation.</title>
        <authorList>
            <consortium name="The Broad Institute Genomics Platform"/>
            <consortium name="The Broad Institute Genome Sequencing Center for Infectious Disease"/>
            <person name="Wu L."/>
            <person name="Ma J."/>
        </authorList>
    </citation>
    <scope>NUCLEOTIDE SEQUENCE [LARGE SCALE GENOMIC DNA]</scope>
    <source>
        <strain evidence="3">CCUG 56754</strain>
    </source>
</reference>
<evidence type="ECO:0000256" key="1">
    <source>
        <dbReference type="SAM" id="SignalP"/>
    </source>
</evidence>
<protein>
    <submittedName>
        <fullName evidence="2">Uncharacterized protein</fullName>
    </submittedName>
</protein>
<keyword evidence="3" id="KW-1185">Reference proteome</keyword>
<keyword evidence="1" id="KW-0732">Signal</keyword>
<comment type="caution">
    <text evidence="2">The sequence shown here is derived from an EMBL/GenBank/DDBJ whole genome shotgun (WGS) entry which is preliminary data.</text>
</comment>
<evidence type="ECO:0000313" key="3">
    <source>
        <dbReference type="Proteomes" id="UP001597040"/>
    </source>
</evidence>
<evidence type="ECO:0000313" key="2">
    <source>
        <dbReference type="EMBL" id="MFD1037494.1"/>
    </source>
</evidence>
<sequence>MRNFMLVSMLTFMFSPSAVEAKAQENEIGYKDVQHNWLEFSTGYETIETDSHEYTYWKNFMRHTRTCDISHKIKTVVYYCDLHNHTNSKSFLEETIHSFRH</sequence>
<name>A0ABW3LJS4_9BACI</name>
<accession>A0ABW3LJS4</accession>